<dbReference type="Pfam" id="PF07155">
    <property type="entry name" value="ECF-ribofla_trS"/>
    <property type="match status" value="1"/>
</dbReference>
<accession>A0A288Q626</accession>
<proteinExistence type="predicted"/>
<dbReference type="PANTHER" id="PTHR37815">
    <property type="entry name" value="UPF0397 PROTEIN BC_2624-RELATED"/>
    <property type="match status" value="1"/>
</dbReference>
<dbReference type="EMBL" id="QRAS01000001">
    <property type="protein sequence ID" value="RDL11781.1"/>
    <property type="molecule type" value="Genomic_DNA"/>
</dbReference>
<comment type="caution">
    <text evidence="3">The sequence shown here is derived from an EMBL/GenBank/DDBJ whole genome shotgun (WGS) entry which is preliminary data.</text>
</comment>
<dbReference type="InterPro" id="IPR009825">
    <property type="entry name" value="ECF_substrate-spec-like"/>
</dbReference>
<name>A0A288Q626_9LACO</name>
<dbReference type="AlphaFoldDB" id="A0A288Q626"/>
<sequence>MKKTLTTRNIAILAVLIGVNIVLNFFLRIPTATGFISLVEAGIVIAAWNFGATGGLIVGGLTGFLLDLMSGYPQWMFISLIIHGAEGAVFGYLGREKSSLSRLISIIAGGAVMVTGYFLGGILLQVLNHASFQTAVYASTVDILGNVLQVLAGALLAGLIIEPVSQRLLADGV</sequence>
<dbReference type="GO" id="GO:0016020">
    <property type="term" value="C:membrane"/>
    <property type="evidence" value="ECO:0007669"/>
    <property type="project" value="InterPro"/>
</dbReference>
<evidence type="ECO:0000313" key="4">
    <source>
        <dbReference type="Proteomes" id="UP000254912"/>
    </source>
</evidence>
<dbReference type="RefSeq" id="WP_070229852.1">
    <property type="nucleotide sequence ID" value="NZ_BJYO01000002.1"/>
</dbReference>
<dbReference type="Proteomes" id="UP000254912">
    <property type="component" value="Unassembled WGS sequence"/>
</dbReference>
<evidence type="ECO:0000256" key="2">
    <source>
        <dbReference type="ARBA" id="ARBA00022989"/>
    </source>
</evidence>
<reference evidence="3 4" key="1">
    <citation type="submission" date="2018-07" db="EMBL/GenBank/DDBJ databases">
        <title>Genomic Encyclopedia of Type Strains, Phase III (KMG-III): the genomes of soil and plant-associated and newly described type strains.</title>
        <authorList>
            <person name="Whitman W."/>
        </authorList>
    </citation>
    <scope>NUCLEOTIDE SEQUENCE [LARGE SCALE GENOMIC DNA]</scope>
    <source>
        <strain evidence="3 4">CECT 7031</strain>
    </source>
</reference>
<organism evidence="3 4">
    <name type="scientific">Weissella soli</name>
    <dbReference type="NCBI Taxonomy" id="155866"/>
    <lineage>
        <taxon>Bacteria</taxon>
        <taxon>Bacillati</taxon>
        <taxon>Bacillota</taxon>
        <taxon>Bacilli</taxon>
        <taxon>Lactobacillales</taxon>
        <taxon>Lactobacillaceae</taxon>
        <taxon>Weissella</taxon>
    </lineage>
</organism>
<dbReference type="PANTHER" id="PTHR37815:SF3">
    <property type="entry name" value="UPF0397 PROTEIN SPR0429"/>
    <property type="match status" value="1"/>
</dbReference>
<evidence type="ECO:0000313" key="3">
    <source>
        <dbReference type="EMBL" id="RDL11781.1"/>
    </source>
</evidence>
<keyword evidence="1" id="KW-0812">Transmembrane</keyword>
<evidence type="ECO:0000256" key="1">
    <source>
        <dbReference type="ARBA" id="ARBA00022692"/>
    </source>
</evidence>
<keyword evidence="4" id="KW-1185">Reference proteome</keyword>
<dbReference type="Gene3D" id="1.10.1760.20">
    <property type="match status" value="1"/>
</dbReference>
<protein>
    <submittedName>
        <fullName evidence="3">Putative membrane protein</fullName>
    </submittedName>
</protein>
<dbReference type="GeneID" id="94545775"/>
<keyword evidence="2" id="KW-1133">Transmembrane helix</keyword>
<keyword evidence="2" id="KW-0472">Membrane</keyword>
<gene>
    <name evidence="3" type="ORF">DFP99_0199</name>
</gene>
<dbReference type="KEGG" id="wso:WSWS_00570"/>